<dbReference type="GeneID" id="54290153"/>
<dbReference type="InterPro" id="IPR037548">
    <property type="entry name" value="Bqt4"/>
</dbReference>
<sequence length="433" mass="47384">MVAKRPLPERHNDLVEAEHSPSHEILVERRRLGQTNLAVKSGAVGVSNATKSEHLGTFDYAHLRVPLPKDLGGSGIFTLKNATSYPESYFLMRRSSDGYISATGMFKAAFPWASLAEEEAERKFQKTFPSAGDEEVAGSVWIAPEEALALSEDYGMRRWIVALLDPSTIEKGSKDRDNTHIQVPPRFDIEKAVHPVVLPPSSALRSTRARSTRSASPSKIATPGRKIASPRKARTTRSAAKPESVNGEEILETAKALSATSALQRVIENGTAPAESTASESVNEDVAKEGEVKDIEAREPETVRIEIQETVEQDGDVETTTTNVKIDVPADHPELSTPEDPAKMIEEAKRMVEEARELDAQSSGVEPIKSSKRKAKDLSKDDNETEEAAEDRPAKQARTYTTEQRLKKEKVTVKAFIGLGVMTAIGAAVQYFI</sequence>
<name>A0A6A5XAR6_9PLEO</name>
<organism evidence="5 6">
    <name type="scientific">Aaosphaeria arxii CBS 175.79</name>
    <dbReference type="NCBI Taxonomy" id="1450172"/>
    <lineage>
        <taxon>Eukaryota</taxon>
        <taxon>Fungi</taxon>
        <taxon>Dikarya</taxon>
        <taxon>Ascomycota</taxon>
        <taxon>Pezizomycotina</taxon>
        <taxon>Dothideomycetes</taxon>
        <taxon>Pleosporomycetidae</taxon>
        <taxon>Pleosporales</taxon>
        <taxon>Pleosporales incertae sedis</taxon>
        <taxon>Aaosphaeria</taxon>
    </lineage>
</organism>
<evidence type="ECO:0000256" key="1">
    <source>
        <dbReference type="ARBA" id="ARBA00022969"/>
    </source>
</evidence>
<dbReference type="SMART" id="SM01252">
    <property type="entry name" value="KilA-N"/>
    <property type="match status" value="1"/>
</dbReference>
<evidence type="ECO:0000313" key="6">
    <source>
        <dbReference type="Proteomes" id="UP000799778"/>
    </source>
</evidence>
<dbReference type="RefSeq" id="XP_033378275.1">
    <property type="nucleotide sequence ID" value="XM_033532756.1"/>
</dbReference>
<evidence type="ECO:0000313" key="5">
    <source>
        <dbReference type="EMBL" id="KAF2009936.1"/>
    </source>
</evidence>
<dbReference type="AlphaFoldDB" id="A0A6A5XAR6"/>
<evidence type="ECO:0000256" key="3">
    <source>
        <dbReference type="SAM" id="MobiDB-lite"/>
    </source>
</evidence>
<dbReference type="GO" id="GO:1990862">
    <property type="term" value="C:nuclear membrane complex Bqt3-Bqt4"/>
    <property type="evidence" value="ECO:0007669"/>
    <property type="project" value="InterPro"/>
</dbReference>
<feature type="region of interest" description="Disordered" evidence="3">
    <location>
        <begin position="198"/>
        <end position="245"/>
    </location>
</feature>
<dbReference type="GO" id="GO:0070197">
    <property type="term" value="P:meiotic attachment of telomere to nuclear envelope"/>
    <property type="evidence" value="ECO:0007669"/>
    <property type="project" value="InterPro"/>
</dbReference>
<feature type="domain" description="HTH APSES-type" evidence="4">
    <location>
        <begin position="66"/>
        <end position="176"/>
    </location>
</feature>
<keyword evidence="1" id="KW-0749">Sporulation</keyword>
<dbReference type="PANTHER" id="PTHR38044">
    <property type="entry name" value="BOUQUET FORMATION PROTEIN 4"/>
    <property type="match status" value="1"/>
</dbReference>
<feature type="region of interest" description="Disordered" evidence="3">
    <location>
        <begin position="1"/>
        <end position="20"/>
    </location>
</feature>
<accession>A0A6A5XAR6</accession>
<protein>
    <recommendedName>
        <fullName evidence="4">HTH APSES-type domain-containing protein</fullName>
    </recommendedName>
</protein>
<dbReference type="InterPro" id="IPR018004">
    <property type="entry name" value="KilA/APSES_HTH"/>
</dbReference>
<proteinExistence type="predicted"/>
<dbReference type="InterPro" id="IPR036887">
    <property type="entry name" value="HTH_APSES_sf"/>
</dbReference>
<evidence type="ECO:0000256" key="2">
    <source>
        <dbReference type="ARBA" id="ARBA00023321"/>
    </source>
</evidence>
<dbReference type="PROSITE" id="PS51299">
    <property type="entry name" value="HTH_APSES"/>
    <property type="match status" value="1"/>
</dbReference>
<dbReference type="EMBL" id="ML978077">
    <property type="protein sequence ID" value="KAF2009936.1"/>
    <property type="molecule type" value="Genomic_DNA"/>
</dbReference>
<dbReference type="OrthoDB" id="5346159at2759"/>
<dbReference type="Proteomes" id="UP000799778">
    <property type="component" value="Unassembled WGS sequence"/>
</dbReference>
<dbReference type="GO" id="GO:0030435">
    <property type="term" value="P:sporulation resulting in formation of a cellular spore"/>
    <property type="evidence" value="ECO:0007669"/>
    <property type="project" value="UniProtKB-KW"/>
</dbReference>
<reference evidence="5" key="1">
    <citation type="journal article" date="2020" name="Stud. Mycol.">
        <title>101 Dothideomycetes genomes: a test case for predicting lifestyles and emergence of pathogens.</title>
        <authorList>
            <person name="Haridas S."/>
            <person name="Albert R."/>
            <person name="Binder M."/>
            <person name="Bloem J."/>
            <person name="Labutti K."/>
            <person name="Salamov A."/>
            <person name="Andreopoulos B."/>
            <person name="Baker S."/>
            <person name="Barry K."/>
            <person name="Bills G."/>
            <person name="Bluhm B."/>
            <person name="Cannon C."/>
            <person name="Castanera R."/>
            <person name="Culley D."/>
            <person name="Daum C."/>
            <person name="Ezra D."/>
            <person name="Gonzalez J."/>
            <person name="Henrissat B."/>
            <person name="Kuo A."/>
            <person name="Liang C."/>
            <person name="Lipzen A."/>
            <person name="Lutzoni F."/>
            <person name="Magnuson J."/>
            <person name="Mondo S."/>
            <person name="Nolan M."/>
            <person name="Ohm R."/>
            <person name="Pangilinan J."/>
            <person name="Park H.-J."/>
            <person name="Ramirez L."/>
            <person name="Alfaro M."/>
            <person name="Sun H."/>
            <person name="Tritt A."/>
            <person name="Yoshinaga Y."/>
            <person name="Zwiers L.-H."/>
            <person name="Turgeon B."/>
            <person name="Goodwin S."/>
            <person name="Spatafora J."/>
            <person name="Crous P."/>
            <person name="Grigoriev I."/>
        </authorList>
    </citation>
    <scope>NUCLEOTIDE SEQUENCE</scope>
    <source>
        <strain evidence="5">CBS 175.79</strain>
    </source>
</reference>
<keyword evidence="2" id="KW-0183">Conidiation</keyword>
<dbReference type="GO" id="GO:0003677">
    <property type="term" value="F:DNA binding"/>
    <property type="evidence" value="ECO:0007669"/>
    <property type="project" value="InterPro"/>
</dbReference>
<dbReference type="InterPro" id="IPR003163">
    <property type="entry name" value="Tscrpt_reg_HTH_APSES-type"/>
</dbReference>
<dbReference type="GO" id="GO:0044820">
    <property type="term" value="P:mitotic telomere tethering at nuclear periphery"/>
    <property type="evidence" value="ECO:0007669"/>
    <property type="project" value="TreeGrafter"/>
</dbReference>
<feature type="region of interest" description="Disordered" evidence="3">
    <location>
        <begin position="354"/>
        <end position="404"/>
    </location>
</feature>
<evidence type="ECO:0000259" key="4">
    <source>
        <dbReference type="PROSITE" id="PS51299"/>
    </source>
</evidence>
<dbReference type="PANTHER" id="PTHR38044:SF1">
    <property type="entry name" value="BOUQUET FORMATION PROTEIN 4"/>
    <property type="match status" value="1"/>
</dbReference>
<dbReference type="GO" id="GO:0048315">
    <property type="term" value="P:conidium formation"/>
    <property type="evidence" value="ECO:0007669"/>
    <property type="project" value="UniProtKB-KW"/>
</dbReference>
<gene>
    <name evidence="5" type="ORF">BU24DRAFT_473095</name>
</gene>
<keyword evidence="6" id="KW-1185">Reference proteome</keyword>
<dbReference type="SUPFAM" id="SSF54616">
    <property type="entry name" value="DNA-binding domain of Mlu1-box binding protein MBP1"/>
    <property type="match status" value="1"/>
</dbReference>